<evidence type="ECO:0000313" key="2">
    <source>
        <dbReference type="EMBL" id="CDI76297.1"/>
    </source>
</evidence>
<reference evidence="2" key="2">
    <citation type="submission" date="2013-10" db="EMBL/GenBank/DDBJ databases">
        <authorList>
            <person name="Aslett M."/>
        </authorList>
    </citation>
    <scope>NUCLEOTIDE SEQUENCE</scope>
    <source>
        <strain evidence="2">Houghton</strain>
    </source>
</reference>
<dbReference type="VEuPathDB" id="ToxoDB:EAH_00017250"/>
<dbReference type="EMBL" id="HG670352">
    <property type="protein sequence ID" value="CDI76297.1"/>
    <property type="molecule type" value="Genomic_DNA"/>
</dbReference>
<keyword evidence="1" id="KW-0472">Membrane</keyword>
<sequence>MNVKPLLQQLLQLRRWLLLQQLLLMLPLPLLLLLALLQLTPMKRGTIVSNDKGNTTTRRIPSRGAHMGLKEAIVAASAQTEAMAVAIAATAAAGGGGEQHPTADLVESETGTISQDLGMTL</sequence>
<evidence type="ECO:0000256" key="1">
    <source>
        <dbReference type="SAM" id="Phobius"/>
    </source>
</evidence>
<keyword evidence="1" id="KW-1133">Transmembrane helix</keyword>
<dbReference type="GeneID" id="25269795"/>
<keyword evidence="3" id="KW-1185">Reference proteome</keyword>
<dbReference type="RefSeq" id="XP_013253152.1">
    <property type="nucleotide sequence ID" value="XM_013397698.1"/>
</dbReference>
<accession>U6G9S9</accession>
<evidence type="ECO:0000313" key="3">
    <source>
        <dbReference type="Proteomes" id="UP000018050"/>
    </source>
</evidence>
<dbReference type="AlphaFoldDB" id="U6G9S9"/>
<name>U6G9S9_EIMAC</name>
<proteinExistence type="predicted"/>
<dbReference type="Proteomes" id="UP000018050">
    <property type="component" value="Unassembled WGS sequence"/>
</dbReference>
<keyword evidence="1" id="KW-0812">Transmembrane</keyword>
<organism evidence="2 3">
    <name type="scientific">Eimeria acervulina</name>
    <name type="common">Coccidian parasite</name>
    <dbReference type="NCBI Taxonomy" id="5801"/>
    <lineage>
        <taxon>Eukaryota</taxon>
        <taxon>Sar</taxon>
        <taxon>Alveolata</taxon>
        <taxon>Apicomplexa</taxon>
        <taxon>Conoidasida</taxon>
        <taxon>Coccidia</taxon>
        <taxon>Eucoccidiorida</taxon>
        <taxon>Eimeriorina</taxon>
        <taxon>Eimeriidae</taxon>
        <taxon>Eimeria</taxon>
    </lineage>
</organism>
<reference evidence="2" key="1">
    <citation type="submission" date="2013-10" db="EMBL/GenBank/DDBJ databases">
        <title>Genomic analysis of the causative agents of coccidiosis in chickens.</title>
        <authorList>
            <person name="Reid A.J."/>
            <person name="Blake D."/>
            <person name="Billington K."/>
            <person name="Browne H."/>
            <person name="Dunn M."/>
            <person name="Hung S."/>
            <person name="Kawahara F."/>
            <person name="Miranda-Saavedra D."/>
            <person name="Mourier T."/>
            <person name="Nagra H."/>
            <person name="Otto T.D."/>
            <person name="Rawlings N."/>
            <person name="Sanchez A."/>
            <person name="Sanders M."/>
            <person name="Subramaniam C."/>
            <person name="Tay Y."/>
            <person name="Dear P."/>
            <person name="Doerig C."/>
            <person name="Gruber A."/>
            <person name="Parkinson J."/>
            <person name="Shirley M."/>
            <person name="Wan K.L."/>
            <person name="Berriman M."/>
            <person name="Tomley F."/>
            <person name="Pain A."/>
        </authorList>
    </citation>
    <scope>NUCLEOTIDE SEQUENCE</scope>
    <source>
        <strain evidence="2">Houghton</strain>
    </source>
</reference>
<protein>
    <submittedName>
        <fullName evidence="2">Uncharacterized protein</fullName>
    </submittedName>
</protein>
<gene>
    <name evidence="2" type="ORF">EAH_00017250</name>
</gene>
<feature type="transmembrane region" description="Helical" evidence="1">
    <location>
        <begin position="16"/>
        <end position="37"/>
    </location>
</feature>